<accession>A0A0B1R670</accession>
<sequence length="117" mass="13247">MQSIIHCNIAVDEDDCEKLQAIIQGNILKIAEALAGDLQWYSQNAQLVPGSFKIISIQPHDQNRFKMLYDFSWDLFNPCLDLKETSTQREEVLFHIAPGALVFSVIDNTRPSPADEL</sequence>
<comment type="caution">
    <text evidence="1">The sequence shown here is derived from an EMBL/GenBank/DDBJ whole genome shotgun (WGS) entry which is preliminary data.</text>
</comment>
<evidence type="ECO:0000313" key="1">
    <source>
        <dbReference type="EMBL" id="KHJ68548.1"/>
    </source>
</evidence>
<reference evidence="1 2" key="1">
    <citation type="submission" date="2014-11" db="EMBL/GenBank/DDBJ databases">
        <title>Genome sequencing of Pantoea rodasii ND03.</title>
        <authorList>
            <person name="Muhamad Yunos N.Y."/>
            <person name="Chan K.-G."/>
        </authorList>
    </citation>
    <scope>NUCLEOTIDE SEQUENCE [LARGE SCALE GENOMIC DNA]</scope>
    <source>
        <strain evidence="1 2">ND03</strain>
    </source>
</reference>
<gene>
    <name evidence="1" type="ORF">QU24_08475</name>
</gene>
<evidence type="ECO:0000313" key="2">
    <source>
        <dbReference type="Proteomes" id="UP000030853"/>
    </source>
</evidence>
<dbReference type="RefSeq" id="WP_039330085.1">
    <property type="nucleotide sequence ID" value="NZ_JTJJ01000030.1"/>
</dbReference>
<name>A0A0B1R670_9GAMM</name>
<proteinExistence type="predicted"/>
<dbReference type="AlphaFoldDB" id="A0A0B1R670"/>
<dbReference type="EMBL" id="JTJJ01000030">
    <property type="protein sequence ID" value="KHJ68548.1"/>
    <property type="molecule type" value="Genomic_DNA"/>
</dbReference>
<dbReference type="Proteomes" id="UP000030853">
    <property type="component" value="Unassembled WGS sequence"/>
</dbReference>
<protein>
    <submittedName>
        <fullName evidence="1">Uncharacterized protein</fullName>
    </submittedName>
</protein>
<organism evidence="1 2">
    <name type="scientific">Pantoea rodasii</name>
    <dbReference type="NCBI Taxonomy" id="1076549"/>
    <lineage>
        <taxon>Bacteria</taxon>
        <taxon>Pseudomonadati</taxon>
        <taxon>Pseudomonadota</taxon>
        <taxon>Gammaproteobacteria</taxon>
        <taxon>Enterobacterales</taxon>
        <taxon>Erwiniaceae</taxon>
        <taxon>Pantoea</taxon>
    </lineage>
</organism>